<dbReference type="AlphaFoldDB" id="A0AAN8WE57"/>
<evidence type="ECO:0000313" key="3">
    <source>
        <dbReference type="Proteomes" id="UP001381693"/>
    </source>
</evidence>
<comment type="caution">
    <text evidence="2">The sequence shown here is derived from an EMBL/GenBank/DDBJ whole genome shotgun (WGS) entry which is preliminary data.</text>
</comment>
<feature type="region of interest" description="Disordered" evidence="1">
    <location>
        <begin position="45"/>
        <end position="85"/>
    </location>
</feature>
<reference evidence="2 3" key="1">
    <citation type="submission" date="2023-11" db="EMBL/GenBank/DDBJ databases">
        <title>Halocaridina rubra genome assembly.</title>
        <authorList>
            <person name="Smith C."/>
        </authorList>
    </citation>
    <scope>NUCLEOTIDE SEQUENCE [LARGE SCALE GENOMIC DNA]</scope>
    <source>
        <strain evidence="2">EP-1</strain>
        <tissue evidence="2">Whole</tissue>
    </source>
</reference>
<evidence type="ECO:0000313" key="2">
    <source>
        <dbReference type="EMBL" id="KAK7005573.1"/>
    </source>
</evidence>
<name>A0AAN8WE57_HALRR</name>
<organism evidence="2 3">
    <name type="scientific">Halocaridina rubra</name>
    <name type="common">Hawaiian red shrimp</name>
    <dbReference type="NCBI Taxonomy" id="373956"/>
    <lineage>
        <taxon>Eukaryota</taxon>
        <taxon>Metazoa</taxon>
        <taxon>Ecdysozoa</taxon>
        <taxon>Arthropoda</taxon>
        <taxon>Crustacea</taxon>
        <taxon>Multicrustacea</taxon>
        <taxon>Malacostraca</taxon>
        <taxon>Eumalacostraca</taxon>
        <taxon>Eucarida</taxon>
        <taxon>Decapoda</taxon>
        <taxon>Pleocyemata</taxon>
        <taxon>Caridea</taxon>
        <taxon>Atyoidea</taxon>
        <taxon>Atyidae</taxon>
        <taxon>Halocaridina</taxon>
    </lineage>
</organism>
<gene>
    <name evidence="2" type="ORF">SK128_012908</name>
</gene>
<dbReference type="Proteomes" id="UP001381693">
    <property type="component" value="Unassembled WGS sequence"/>
</dbReference>
<evidence type="ECO:0000256" key="1">
    <source>
        <dbReference type="SAM" id="MobiDB-lite"/>
    </source>
</evidence>
<feature type="non-terminal residue" evidence="2">
    <location>
        <position position="85"/>
    </location>
</feature>
<feature type="compositionally biased region" description="Low complexity" evidence="1">
    <location>
        <begin position="56"/>
        <end position="66"/>
    </location>
</feature>
<dbReference type="EMBL" id="JAXCGZ010023808">
    <property type="protein sequence ID" value="KAK7005573.1"/>
    <property type="molecule type" value="Genomic_DNA"/>
</dbReference>
<sequence length="85" mass="8703">MFFITFLKSITERYHTESVADAVGAVGGVGEELIWIGGAGVGGTEVGGGGRESDMSSPAPSPAVSSTTGAIKRSYPKPVNGRKYP</sequence>
<protein>
    <submittedName>
        <fullName evidence="2">Uncharacterized protein</fullName>
    </submittedName>
</protein>
<proteinExistence type="predicted"/>
<keyword evidence="3" id="KW-1185">Reference proteome</keyword>
<accession>A0AAN8WE57</accession>